<dbReference type="EMBL" id="RXIC02000023">
    <property type="protein sequence ID" value="KAB1213663.1"/>
    <property type="molecule type" value="Genomic_DNA"/>
</dbReference>
<feature type="compositionally biased region" description="Pro residues" evidence="2">
    <location>
        <begin position="206"/>
        <end position="217"/>
    </location>
</feature>
<dbReference type="PANTHER" id="PTHR31342">
    <property type="entry name" value="PROTEIN CHUP1, CHLOROPLASTIC"/>
    <property type="match status" value="1"/>
</dbReference>
<protein>
    <recommendedName>
        <fullName evidence="5">Hydroxyproline-rich glycoprotein family protein</fullName>
    </recommendedName>
</protein>
<name>A0A6A1VLP7_9ROSI</name>
<gene>
    <name evidence="3" type="ORF">CJ030_MR5G016232</name>
</gene>
<comment type="caution">
    <text evidence="3">The sequence shown here is derived from an EMBL/GenBank/DDBJ whole genome shotgun (WGS) entry which is preliminary data.</text>
</comment>
<keyword evidence="1" id="KW-0175">Coiled coil</keyword>
<sequence length="521" mass="57776">MMEHLHQIYPGIIPNASLSNMKGTTIDKRQAYFCKTLISVRDSWTKNHDWMNRFISDKSLNVENANIVEQLVFATLDCMVKAARELFDMMEDEDMKADYSLLSNSFKSVAMEPNSTGKAFCSHSPADSASCPRELNVDGGIKVHAAQNSGPFNQGIGEAGELKPVAKEVKGNSEVTVAIPEIPSKRPVQAVPPPMMPSKGSALPPQKRPGPPPPPPLGATKSQLRKAAMTKLKRSTQMSTLFRNLQKNVEGSSKDVGLANERKAATRTKGQIGGSNGGKEGLAASLAELTKRSRYFQQIEEDVQKHEKSIIELKLAISSFQAKDMVKLLKFQRSVESFLGNLTDETQVLVKFEDFPTKKLEALRTAAALHSKLDTMVANLKELEIVAPLDRLFEKVEGYFSKIRKELDAIERTKDEESQKFKRHDIHFDFSILTKIKELMVDTSSSCMELALKEMKEAKAAKSDGEIGSKTDRQRGGNAKMLWRAFQLAYRVYTFAGGQDDRAEKLAEEVAGEIFAGSQQP</sequence>
<evidence type="ECO:0000313" key="4">
    <source>
        <dbReference type="Proteomes" id="UP000516437"/>
    </source>
</evidence>
<evidence type="ECO:0000256" key="1">
    <source>
        <dbReference type="ARBA" id="ARBA00023054"/>
    </source>
</evidence>
<dbReference type="OrthoDB" id="2020598at2759"/>
<dbReference type="InterPro" id="IPR040265">
    <property type="entry name" value="CHUP1/IPGA1-like"/>
</dbReference>
<feature type="region of interest" description="Disordered" evidence="2">
    <location>
        <begin position="185"/>
        <end position="230"/>
    </location>
</feature>
<keyword evidence="4" id="KW-1185">Reference proteome</keyword>
<reference evidence="3 4" key="1">
    <citation type="journal article" date="2019" name="Plant Biotechnol. J.">
        <title>The red bayberry genome and genetic basis of sex determination.</title>
        <authorList>
            <person name="Jia H.M."/>
            <person name="Jia H.J."/>
            <person name="Cai Q.L."/>
            <person name="Wang Y."/>
            <person name="Zhao H.B."/>
            <person name="Yang W.F."/>
            <person name="Wang G.Y."/>
            <person name="Li Y.H."/>
            <person name="Zhan D.L."/>
            <person name="Shen Y.T."/>
            <person name="Niu Q.F."/>
            <person name="Chang L."/>
            <person name="Qiu J."/>
            <person name="Zhao L."/>
            <person name="Xie H.B."/>
            <person name="Fu W.Y."/>
            <person name="Jin J."/>
            <person name="Li X.W."/>
            <person name="Jiao Y."/>
            <person name="Zhou C.C."/>
            <person name="Tu T."/>
            <person name="Chai C.Y."/>
            <person name="Gao J.L."/>
            <person name="Fan L.J."/>
            <person name="van de Weg E."/>
            <person name="Wang J.Y."/>
            <person name="Gao Z.S."/>
        </authorList>
    </citation>
    <scope>NUCLEOTIDE SEQUENCE [LARGE SCALE GENOMIC DNA]</scope>
    <source>
        <tissue evidence="3">Leaves</tissue>
    </source>
</reference>
<organism evidence="3 4">
    <name type="scientific">Morella rubra</name>
    <name type="common">Chinese bayberry</name>
    <dbReference type="NCBI Taxonomy" id="262757"/>
    <lineage>
        <taxon>Eukaryota</taxon>
        <taxon>Viridiplantae</taxon>
        <taxon>Streptophyta</taxon>
        <taxon>Embryophyta</taxon>
        <taxon>Tracheophyta</taxon>
        <taxon>Spermatophyta</taxon>
        <taxon>Magnoliopsida</taxon>
        <taxon>eudicotyledons</taxon>
        <taxon>Gunneridae</taxon>
        <taxon>Pentapetalae</taxon>
        <taxon>rosids</taxon>
        <taxon>fabids</taxon>
        <taxon>Fagales</taxon>
        <taxon>Myricaceae</taxon>
        <taxon>Morella</taxon>
    </lineage>
</organism>
<evidence type="ECO:0000313" key="3">
    <source>
        <dbReference type="EMBL" id="KAB1213663.1"/>
    </source>
</evidence>
<dbReference type="Proteomes" id="UP000516437">
    <property type="component" value="Chromosome 5"/>
</dbReference>
<evidence type="ECO:0000256" key="2">
    <source>
        <dbReference type="SAM" id="MobiDB-lite"/>
    </source>
</evidence>
<dbReference type="AlphaFoldDB" id="A0A6A1VLP7"/>
<accession>A0A6A1VLP7</accession>
<proteinExistence type="predicted"/>
<evidence type="ECO:0008006" key="5">
    <source>
        <dbReference type="Google" id="ProtNLM"/>
    </source>
</evidence>
<dbReference type="PANTHER" id="PTHR31342:SF62">
    <property type="entry name" value="HYDROXYPROLINE-RICH GLYCOPROTEIN FAMILY PROTEIN"/>
    <property type="match status" value="1"/>
</dbReference>